<dbReference type="AlphaFoldDB" id="A0A2S5GKX0"/>
<gene>
    <name evidence="1" type="ORF">C4E15_23890</name>
</gene>
<protein>
    <submittedName>
        <fullName evidence="1">Uncharacterized protein</fullName>
    </submittedName>
</protein>
<dbReference type="OrthoDB" id="8690398at2"/>
<proteinExistence type="predicted"/>
<dbReference type="Proteomes" id="UP000239990">
    <property type="component" value="Unassembled WGS sequence"/>
</dbReference>
<name>A0A2S5GKX0_9BURK</name>
<dbReference type="EMBL" id="PREU01000013">
    <property type="protein sequence ID" value="PPA73707.1"/>
    <property type="molecule type" value="Genomic_DNA"/>
</dbReference>
<evidence type="ECO:0000313" key="2">
    <source>
        <dbReference type="Proteomes" id="UP000239990"/>
    </source>
</evidence>
<accession>A0A2S5GKX0</accession>
<evidence type="ECO:0000313" key="1">
    <source>
        <dbReference type="EMBL" id="PPA73707.1"/>
    </source>
</evidence>
<sequence length="409" mass="46080">MAIKLNEKYLRQITDVVNSVSVARWWDVLEQPQFDNLVLSVAKLHHPRLSERDAHMALIRGLLDCMDGFNLPSLKSPVPEELERRVRNAIFEKLRTLIESFPWDFEVKFPLPRFENFGPFEFDLSESVVLRNALDEPQPHGLQALRVSTGRRLIQICVKANGYADSDPGGNAVSQAISRAKQVLYFLDTFSLSTWFHGDVRSEETYAMVSQERVAIRLPDSLTNYLCGLTPKSDLMTIYGNESGTLLGGALRAADTPEERVEALSLKLDAAKTFFSREAHADFEAIGAAMEWYIDSVTADNQTFAYIAACIGLEALLGYGTDDPSDKMEAMSVRLSDRYGFLLGVGRADREKLSNEFREMLKLRGKLVHARNKRLNADQRAKLYGVQNMLSSVIRQEVKTMTSTNTKRA</sequence>
<comment type="caution">
    <text evidence="1">The sequence shown here is derived from an EMBL/GenBank/DDBJ whole genome shotgun (WGS) entry which is preliminary data.</text>
</comment>
<reference evidence="1 2" key="1">
    <citation type="submission" date="2018-02" db="EMBL/GenBank/DDBJ databases">
        <title>Draft Genome of Achromobacter spanius stain 6.</title>
        <authorList>
            <person name="Gunasekera T.S."/>
            <person name="Radwan O."/>
            <person name="Ruiz O.N."/>
        </authorList>
    </citation>
    <scope>NUCLEOTIDE SEQUENCE [LARGE SCALE GENOMIC DNA]</scope>
    <source>
        <strain evidence="1 2">6</strain>
    </source>
</reference>
<organism evidence="1 2">
    <name type="scientific">Achromobacter spanius</name>
    <dbReference type="NCBI Taxonomy" id="217203"/>
    <lineage>
        <taxon>Bacteria</taxon>
        <taxon>Pseudomonadati</taxon>
        <taxon>Pseudomonadota</taxon>
        <taxon>Betaproteobacteria</taxon>
        <taxon>Burkholderiales</taxon>
        <taxon>Alcaligenaceae</taxon>
        <taxon>Achromobacter</taxon>
    </lineage>
</organism>
<dbReference type="RefSeq" id="WP_104145157.1">
    <property type="nucleotide sequence ID" value="NZ_PREU01000013.1"/>
</dbReference>